<dbReference type="GO" id="GO:0003743">
    <property type="term" value="F:translation initiation factor activity"/>
    <property type="evidence" value="ECO:0007669"/>
    <property type="project" value="UniProtKB-UniRule"/>
</dbReference>
<dbReference type="InterPro" id="IPR027417">
    <property type="entry name" value="P-loop_NTPase"/>
</dbReference>
<dbReference type="Pfam" id="PF22042">
    <property type="entry name" value="EF-G_D2"/>
    <property type="match status" value="1"/>
</dbReference>
<dbReference type="InterPro" id="IPR053905">
    <property type="entry name" value="EF-G-like_DII"/>
</dbReference>
<evidence type="ECO:0000256" key="3">
    <source>
        <dbReference type="ARBA" id="ARBA00020675"/>
    </source>
</evidence>
<dbReference type="InterPro" id="IPR009000">
    <property type="entry name" value="Transl_B-barrel_sf"/>
</dbReference>
<name>A0A3R9ICM3_STRMT</name>
<dbReference type="SUPFAM" id="SSF50447">
    <property type="entry name" value="Translation proteins"/>
    <property type="match status" value="2"/>
</dbReference>
<evidence type="ECO:0000259" key="13">
    <source>
        <dbReference type="PROSITE" id="PS51722"/>
    </source>
</evidence>
<dbReference type="PANTHER" id="PTHR43381:SF5">
    <property type="entry name" value="TR-TYPE G DOMAIN-CONTAINING PROTEIN"/>
    <property type="match status" value="1"/>
</dbReference>
<feature type="compositionally biased region" description="Basic and acidic residues" evidence="12">
    <location>
        <begin position="110"/>
        <end position="125"/>
    </location>
</feature>
<dbReference type="InterPro" id="IPR006847">
    <property type="entry name" value="IF2_N"/>
</dbReference>
<dbReference type="NCBIfam" id="TIGR00231">
    <property type="entry name" value="small_GTP"/>
    <property type="match status" value="1"/>
</dbReference>
<dbReference type="Proteomes" id="UP000278063">
    <property type="component" value="Unassembled WGS sequence"/>
</dbReference>
<evidence type="ECO:0000256" key="4">
    <source>
        <dbReference type="ARBA" id="ARBA00022490"/>
    </source>
</evidence>
<evidence type="ECO:0000256" key="7">
    <source>
        <dbReference type="ARBA" id="ARBA00022917"/>
    </source>
</evidence>
<gene>
    <name evidence="10 14" type="primary">infB</name>
    <name evidence="14" type="ORF">D8849_06545</name>
</gene>
<dbReference type="FunFam" id="3.40.50.10050:FF:000001">
    <property type="entry name" value="Translation initiation factor IF-2"/>
    <property type="match status" value="1"/>
</dbReference>
<feature type="binding site" evidence="10">
    <location>
        <begin position="487"/>
        <end position="491"/>
    </location>
    <ligand>
        <name>GTP</name>
        <dbReference type="ChEBI" id="CHEBI:37565"/>
    </ligand>
</feature>
<feature type="region of interest" description="Disordered" evidence="12">
    <location>
        <begin position="251"/>
        <end position="346"/>
    </location>
</feature>
<dbReference type="FunFam" id="3.40.50.300:FF:000019">
    <property type="entry name" value="Translation initiation factor IF-2"/>
    <property type="match status" value="1"/>
</dbReference>
<feature type="compositionally biased region" description="Low complexity" evidence="12">
    <location>
        <begin position="50"/>
        <end position="67"/>
    </location>
</feature>
<reference evidence="14 15" key="1">
    <citation type="submission" date="2018-11" db="EMBL/GenBank/DDBJ databases">
        <title>Species Designations Belie Phenotypic and Genotypic Heterogeneity in Oral Streptococci.</title>
        <authorList>
            <person name="Velsko I."/>
        </authorList>
    </citation>
    <scope>NUCLEOTIDE SEQUENCE [LARGE SCALE GENOMIC DNA]</scope>
    <source>
        <strain evidence="14 15">KLC01</strain>
    </source>
</reference>
<dbReference type="NCBIfam" id="TIGR00487">
    <property type="entry name" value="IF-2"/>
    <property type="match status" value="1"/>
</dbReference>
<evidence type="ECO:0000256" key="10">
    <source>
        <dbReference type="HAMAP-Rule" id="MF_00100"/>
    </source>
</evidence>
<feature type="binding site" evidence="10">
    <location>
        <begin position="541"/>
        <end position="544"/>
    </location>
    <ligand>
        <name>GTP</name>
        <dbReference type="ChEBI" id="CHEBI:37565"/>
    </ligand>
</feature>
<dbReference type="SUPFAM" id="SSF52156">
    <property type="entry name" value="Initiation factor IF2/eIF5b, domain 3"/>
    <property type="match status" value="1"/>
</dbReference>
<proteinExistence type="inferred from homology"/>
<feature type="compositionally biased region" description="Basic and acidic residues" evidence="12">
    <location>
        <begin position="337"/>
        <end position="346"/>
    </location>
</feature>
<dbReference type="FunFam" id="2.40.30.10:FF:000008">
    <property type="entry name" value="Translation initiation factor IF-2"/>
    <property type="match status" value="1"/>
</dbReference>
<dbReference type="GO" id="GO:0003924">
    <property type="term" value="F:GTPase activity"/>
    <property type="evidence" value="ECO:0007669"/>
    <property type="project" value="UniProtKB-UniRule"/>
</dbReference>
<feature type="compositionally biased region" description="Basic and acidic residues" evidence="12">
    <location>
        <begin position="68"/>
        <end position="90"/>
    </location>
</feature>
<comment type="function">
    <text evidence="9 10 11">One of the essential components for the initiation of protein synthesis. Protects formylmethionyl-tRNA from spontaneous hydrolysis and promotes its binding to the 30S ribosomal subunits. Also involved in the hydrolysis of GTP during the formation of the 70S ribosomal complex.</text>
</comment>
<feature type="compositionally biased region" description="Basic and acidic residues" evidence="12">
    <location>
        <begin position="268"/>
        <end position="295"/>
    </location>
</feature>
<evidence type="ECO:0000256" key="6">
    <source>
        <dbReference type="ARBA" id="ARBA00022741"/>
    </source>
</evidence>
<dbReference type="EMBL" id="RJNW01000004">
    <property type="protein sequence ID" value="RSI86136.1"/>
    <property type="molecule type" value="Genomic_DNA"/>
</dbReference>
<accession>A0A3R9ICM3</accession>
<dbReference type="InterPro" id="IPR000178">
    <property type="entry name" value="TF_IF2_bacterial-like"/>
</dbReference>
<dbReference type="InterPro" id="IPR044145">
    <property type="entry name" value="IF2_II"/>
</dbReference>
<dbReference type="GO" id="GO:0005829">
    <property type="term" value="C:cytosol"/>
    <property type="evidence" value="ECO:0007669"/>
    <property type="project" value="TreeGrafter"/>
</dbReference>
<dbReference type="CDD" id="cd03692">
    <property type="entry name" value="mtIF2_IVc"/>
    <property type="match status" value="1"/>
</dbReference>
<keyword evidence="6 10" id="KW-0547">Nucleotide-binding</keyword>
<organism evidence="14 15">
    <name type="scientific">Streptococcus mitis</name>
    <dbReference type="NCBI Taxonomy" id="28037"/>
    <lineage>
        <taxon>Bacteria</taxon>
        <taxon>Bacillati</taxon>
        <taxon>Bacillota</taxon>
        <taxon>Bacilli</taxon>
        <taxon>Lactobacillales</taxon>
        <taxon>Streptococcaceae</taxon>
        <taxon>Streptococcus</taxon>
        <taxon>Streptococcus mitis group</taxon>
    </lineage>
</organism>
<evidence type="ECO:0000313" key="15">
    <source>
        <dbReference type="Proteomes" id="UP000278063"/>
    </source>
</evidence>
<keyword evidence="5 10" id="KW-0396">Initiation factor</keyword>
<feature type="compositionally biased region" description="Basic and acidic residues" evidence="12">
    <location>
        <begin position="155"/>
        <end position="167"/>
    </location>
</feature>
<dbReference type="InterPro" id="IPR036925">
    <property type="entry name" value="TIF_IF2_dom3_sf"/>
</dbReference>
<dbReference type="InterPro" id="IPR005225">
    <property type="entry name" value="Small_GTP-bd"/>
</dbReference>
<feature type="region of interest" description="Disordered" evidence="12">
    <location>
        <begin position="50"/>
        <end position="238"/>
    </location>
</feature>
<feature type="compositionally biased region" description="Basic and acidic residues" evidence="12">
    <location>
        <begin position="176"/>
        <end position="187"/>
    </location>
</feature>
<feature type="compositionally biased region" description="Low complexity" evidence="12">
    <location>
        <begin position="129"/>
        <end position="141"/>
    </location>
</feature>
<evidence type="ECO:0000256" key="1">
    <source>
        <dbReference type="ARBA" id="ARBA00004496"/>
    </source>
</evidence>
<comment type="caution">
    <text evidence="14">The sequence shown here is derived from an EMBL/GenBank/DDBJ whole genome shotgun (WGS) entry which is preliminary data.</text>
</comment>
<dbReference type="FunFam" id="2.40.30.10:FF:000007">
    <property type="entry name" value="Translation initiation factor IF-2"/>
    <property type="match status" value="1"/>
</dbReference>
<comment type="subcellular location">
    <subcellularLocation>
        <location evidence="1 10">Cytoplasm</location>
    </subcellularLocation>
</comment>
<sequence>MSKKRLYEIAKELGKESKEVVARAKELGLDVKSHSSSVEEAVAAKIAASFKPAAAPKAEAKPAAPKASAEKKAEKSEPAKPAVAKEEAKPAEPVAPKAEKVAAKPQSRNFKAEREARAKEQAERRKQNKGNNRDQQQNGNRQKNDGRNGGKQGQGKRDNRRFNDQAKKQQGQQNRGNERRQQEDKRPHQAAPRVDFKARAAALKAEQNAEYARSSEERFKQTQAAKEALAQANKRKEPEEIFEEVAKLAEQAQQVQAVVEPAPVAKEAPVDTRRKKQARPDKERDDYDHEEDGPRKQQKNRSSQNQVRNQKNSNWNNNKKNKKGNNKNNRNQAPKPVTERKFHELPTEFEYTDGMTVAEIAKRIKREPAEIVKKLFMMGVMATQNQSLDGETIELLMVDYGIEAKQKVEVDNADIERFFVEDGYLNEDELVERPPVVTIMGHVDHGKTTLLDTLRNSRVATGEAGGITQHIGAYQIVENGKKITFLDTPGHAAFTSMRARGASVTDITILVVAADDGVMPQTIEAINHSKAANVPIIVAINKIDKPGANPERVIGELAEHGVMSTAWGGDSEFVEISAKFNQNIEELLETVLLVAEIQELKADPTVRAIGTVIEARLDKGKGAVATLLVQQGTLNVQDPIVVGNTFGRVRAMTNDLGRRVKVAGPSTPVSITGLNEAPMAGDHFAVYEDEKSARAAGEERAKRALMKQRQATQRVSLENLFDTLKAGELKSVNVIIKADVQGSVEALSASLQKIDVEGVKVTIVHSAVGAINESDVTLAEASNAFIVGFNVRPTPQARQQAEADDVEIRLHSIIYKVIEEMEEAMKGMLDPEFEEKVIGEAVIRETFKVSKVGTIGGFMVINGKVTRDSKVRVIRDGVVIYDGELASLKHYKDDVKEVTNGREGGLMIDGYNDIKMDDVIEAYVMEEIKR</sequence>
<dbReference type="CDD" id="cd01887">
    <property type="entry name" value="IF2_eIF5B"/>
    <property type="match status" value="1"/>
</dbReference>
<protein>
    <recommendedName>
        <fullName evidence="3 10">Translation initiation factor IF-2</fullName>
    </recommendedName>
</protein>
<evidence type="ECO:0000256" key="2">
    <source>
        <dbReference type="ARBA" id="ARBA00007733"/>
    </source>
</evidence>
<dbReference type="InterPro" id="IPR000795">
    <property type="entry name" value="T_Tr_GTP-bd_dom"/>
</dbReference>
<evidence type="ECO:0000256" key="8">
    <source>
        <dbReference type="ARBA" id="ARBA00023134"/>
    </source>
</evidence>
<dbReference type="Pfam" id="PF04760">
    <property type="entry name" value="IF2_N"/>
    <property type="match status" value="2"/>
</dbReference>
<dbReference type="Gene3D" id="3.40.50.300">
    <property type="entry name" value="P-loop containing nucleotide triphosphate hydrolases"/>
    <property type="match status" value="1"/>
</dbReference>
<evidence type="ECO:0000256" key="5">
    <source>
        <dbReference type="ARBA" id="ARBA00022540"/>
    </source>
</evidence>
<evidence type="ECO:0000313" key="14">
    <source>
        <dbReference type="EMBL" id="RSI86136.1"/>
    </source>
</evidence>
<dbReference type="RefSeq" id="WP_125386583.1">
    <property type="nucleotide sequence ID" value="NZ_RJNW01000004.1"/>
</dbReference>
<evidence type="ECO:0000256" key="11">
    <source>
        <dbReference type="RuleBase" id="RU000644"/>
    </source>
</evidence>
<dbReference type="PROSITE" id="PS01176">
    <property type="entry name" value="IF2"/>
    <property type="match status" value="1"/>
</dbReference>
<dbReference type="GO" id="GO:0005525">
    <property type="term" value="F:GTP binding"/>
    <property type="evidence" value="ECO:0007669"/>
    <property type="project" value="UniProtKB-KW"/>
</dbReference>
<feature type="compositionally biased region" description="Low complexity" evidence="12">
    <location>
        <begin position="251"/>
        <end position="267"/>
    </location>
</feature>
<keyword evidence="7 10" id="KW-0648">Protein biosynthesis</keyword>
<dbReference type="HAMAP" id="MF_00100_B">
    <property type="entry name" value="IF_2_B"/>
    <property type="match status" value="1"/>
</dbReference>
<dbReference type="Pfam" id="PF11987">
    <property type="entry name" value="IF-2"/>
    <property type="match status" value="1"/>
</dbReference>
<dbReference type="InterPro" id="IPR023115">
    <property type="entry name" value="TIF_IF2_dom3"/>
</dbReference>
<keyword evidence="8 10" id="KW-0342">GTP-binding</keyword>
<dbReference type="CDD" id="cd03702">
    <property type="entry name" value="IF2_mtIF2_II"/>
    <property type="match status" value="1"/>
</dbReference>
<feature type="binding site" evidence="10">
    <location>
        <begin position="441"/>
        <end position="448"/>
    </location>
    <ligand>
        <name>GTP</name>
        <dbReference type="ChEBI" id="CHEBI:37565"/>
    </ligand>
</feature>
<dbReference type="InterPro" id="IPR015760">
    <property type="entry name" value="TIF_IF2"/>
</dbReference>
<dbReference type="SUPFAM" id="SSF52540">
    <property type="entry name" value="P-loop containing nucleoside triphosphate hydrolases"/>
    <property type="match status" value="1"/>
</dbReference>
<feature type="region of interest" description="G-domain" evidence="10">
    <location>
        <begin position="435"/>
        <end position="583"/>
    </location>
</feature>
<keyword evidence="4 10" id="KW-0963">Cytoplasm</keyword>
<dbReference type="PROSITE" id="PS51722">
    <property type="entry name" value="G_TR_2"/>
    <property type="match status" value="1"/>
</dbReference>
<comment type="similarity">
    <text evidence="2 10 11">Belongs to the TRAFAC class translation factor GTPase superfamily. Classic translation factor GTPase family. IF-2 subfamily.</text>
</comment>
<dbReference type="Gene3D" id="1.10.10.2480">
    <property type="match status" value="1"/>
</dbReference>
<feature type="domain" description="Tr-type G" evidence="13">
    <location>
        <begin position="432"/>
        <end position="599"/>
    </location>
</feature>
<feature type="compositionally biased region" description="Low complexity" evidence="12">
    <location>
        <begin position="309"/>
        <end position="318"/>
    </location>
</feature>
<dbReference type="Gene3D" id="3.40.50.10050">
    <property type="entry name" value="Translation initiation factor IF- 2, domain 3"/>
    <property type="match status" value="1"/>
</dbReference>
<dbReference type="Gene3D" id="2.40.30.10">
    <property type="entry name" value="Translation factors"/>
    <property type="match status" value="2"/>
</dbReference>
<dbReference type="FunFam" id="1.10.10.2480:FF:000003">
    <property type="entry name" value="Translation initiation factor IF-2"/>
    <property type="match status" value="1"/>
</dbReference>
<dbReference type="PANTHER" id="PTHR43381">
    <property type="entry name" value="TRANSLATION INITIATION FACTOR IF-2-RELATED"/>
    <property type="match status" value="1"/>
</dbReference>
<dbReference type="Pfam" id="PF00009">
    <property type="entry name" value="GTP_EFTU"/>
    <property type="match status" value="1"/>
</dbReference>
<dbReference type="AlphaFoldDB" id="A0A3R9ICM3"/>
<evidence type="ECO:0000256" key="9">
    <source>
        <dbReference type="ARBA" id="ARBA00025162"/>
    </source>
</evidence>
<evidence type="ECO:0000256" key="12">
    <source>
        <dbReference type="SAM" id="MobiDB-lite"/>
    </source>
</evidence>